<dbReference type="EMBL" id="JAGMWN010000001">
    <property type="protein sequence ID" value="MBP5855739.1"/>
    <property type="molecule type" value="Genomic_DNA"/>
</dbReference>
<dbReference type="InterPro" id="IPR003768">
    <property type="entry name" value="ScpA"/>
</dbReference>
<feature type="compositionally biased region" description="Basic and acidic residues" evidence="2">
    <location>
        <begin position="281"/>
        <end position="299"/>
    </location>
</feature>
<sequence>MPTSNDGRDAPTPGAAAEPFDTGGERVARPEEELVVDIDGFEGPIDLLLNLAREQKVDLARISILQLADQYLGYIERARTLQLEIAADYLVMAAWLAYLKSRILLPKPEVTEESEDPAEMAARLAFQLQRLEAMQNISKELMRRTQLGQDFFARGMPETLKVERTPRFEDDLYDMLKAYGEIRARQVRSGQLRILPTRLYSMEQALSRLRHIIGDRTDWQMLEVFLPPEAKGDDLLLTRSTIAGTFAAMLELTREGLAEVRQSGTFQPIYVRGVARKRNETLKGEEIPEEDSARPRSDADSLEGLDDAAIGALLDEEDWGGEDETGGPNDQASDDAPEEH</sequence>
<accession>A0A8J7V2G4</accession>
<dbReference type="PANTHER" id="PTHR33969">
    <property type="entry name" value="SEGREGATION AND CONDENSATION PROTEIN A"/>
    <property type="match status" value="1"/>
</dbReference>
<evidence type="ECO:0000313" key="3">
    <source>
        <dbReference type="EMBL" id="MBP5855739.1"/>
    </source>
</evidence>
<name>A0A8J7V2G4_9PROT</name>
<evidence type="ECO:0000313" key="4">
    <source>
        <dbReference type="Proteomes" id="UP000672602"/>
    </source>
</evidence>
<protein>
    <recommendedName>
        <fullName evidence="1">Segregation and condensation protein A</fullName>
    </recommendedName>
</protein>
<feature type="region of interest" description="Disordered" evidence="2">
    <location>
        <begin position="281"/>
        <end position="340"/>
    </location>
</feature>
<organism evidence="3 4">
    <name type="scientific">Marivibrio halodurans</name>
    <dbReference type="NCBI Taxonomy" id="2039722"/>
    <lineage>
        <taxon>Bacteria</taxon>
        <taxon>Pseudomonadati</taxon>
        <taxon>Pseudomonadota</taxon>
        <taxon>Alphaproteobacteria</taxon>
        <taxon>Rhodospirillales</taxon>
        <taxon>Rhodospirillaceae</taxon>
        <taxon>Marivibrio</taxon>
    </lineage>
</organism>
<dbReference type="Proteomes" id="UP000672602">
    <property type="component" value="Unassembled WGS sequence"/>
</dbReference>
<evidence type="ECO:0000256" key="2">
    <source>
        <dbReference type="SAM" id="MobiDB-lite"/>
    </source>
</evidence>
<dbReference type="AlphaFoldDB" id="A0A8J7V2G4"/>
<feature type="region of interest" description="Disordered" evidence="2">
    <location>
        <begin position="1"/>
        <end position="24"/>
    </location>
</feature>
<dbReference type="Gene3D" id="6.10.250.2410">
    <property type="match status" value="1"/>
</dbReference>
<keyword evidence="4" id="KW-1185">Reference proteome</keyword>
<evidence type="ECO:0000256" key="1">
    <source>
        <dbReference type="ARBA" id="ARBA00044777"/>
    </source>
</evidence>
<dbReference type="Pfam" id="PF02616">
    <property type="entry name" value="SMC_ScpA"/>
    <property type="match status" value="1"/>
</dbReference>
<gene>
    <name evidence="3" type="ORF">KAJ83_01865</name>
</gene>
<feature type="compositionally biased region" description="Acidic residues" evidence="2">
    <location>
        <begin position="314"/>
        <end position="325"/>
    </location>
</feature>
<dbReference type="PANTHER" id="PTHR33969:SF2">
    <property type="entry name" value="SEGREGATION AND CONDENSATION PROTEIN A"/>
    <property type="match status" value="1"/>
</dbReference>
<comment type="caution">
    <text evidence="3">The sequence shown here is derived from an EMBL/GenBank/DDBJ whole genome shotgun (WGS) entry which is preliminary data.</text>
</comment>
<proteinExistence type="predicted"/>
<reference evidence="3" key="1">
    <citation type="submission" date="2021-04" db="EMBL/GenBank/DDBJ databases">
        <authorList>
            <person name="Zhang D.-C."/>
        </authorList>
    </citation>
    <scope>NUCLEOTIDE SEQUENCE</scope>
    <source>
        <strain evidence="3">CGMCC 1.15697</strain>
    </source>
</reference>